<feature type="domain" description="Peptidase C1A papain C-terminal" evidence="3">
    <location>
        <begin position="158"/>
        <end position="373"/>
    </location>
</feature>
<keyword evidence="5" id="KW-1185">Reference proteome</keyword>
<feature type="region of interest" description="Disordered" evidence="2">
    <location>
        <begin position="557"/>
        <end position="596"/>
    </location>
</feature>
<evidence type="ECO:0000256" key="1">
    <source>
        <dbReference type="ARBA" id="ARBA00008455"/>
    </source>
</evidence>
<evidence type="ECO:0000313" key="4">
    <source>
        <dbReference type="EMBL" id="QUH28619.1"/>
    </source>
</evidence>
<sequence length="596" mass="68160">MKMKKNIKMLFIYVFTVVFIVPTSICAIDAPQVSVILDNEYIVYDEYYGIPYIDDNNRTMVPLRLTLESFGAEVEWVGELNLVVIKHEDIVVNVPIGEKFIYKNEEKIENDTYAVNKKSRIYLPIRIVMEAFGCEVLWDGDNRVVIINSDHGPYKDKANARFDLREEGNVTSVKDQKELGTCWAFAALGSIESSLLKQTGEIYDFSEDNVSLKHGYNLTQDQGGDFMLALAYFARWSGPIMESDDVYGDGISSQDVKSVKHLQEAYFIPADNFETIKDTVKNYGGVHTSIYWEYRDVENEKYYNKNTYSLNYNGKEETNHDVVIVGWDDEYPKENFIIQPDEDGAFICKNSFGTDFGEEGYFYISYYDAYIGKQNMVYSKIEDNDNYDKIYQADWLGLVGKLGFNTDTGYFSNVYETGNQQEELKAVSFYTTGINSKYEVYLVENFTGKDDLKNMIFLESGFREYSGYYTINLKQPITLDKNKKFAVIVKMTTPGTKFPIAAEFDRDVKWLGKVDLSDGEGYISYDGEIWEDTEEVLQSNVCLKAFTDIVVDQLVKDTAEESESQPVEQSDTENVSNPDEATDGIESSNDNQPTEV</sequence>
<dbReference type="InterPro" id="IPR036582">
    <property type="entry name" value="Mao_N_sf"/>
</dbReference>
<dbReference type="InterPro" id="IPR000169">
    <property type="entry name" value="Pept_cys_AS"/>
</dbReference>
<dbReference type="Pfam" id="PF07833">
    <property type="entry name" value="Cu_amine_oxidN1"/>
    <property type="match status" value="1"/>
</dbReference>
<dbReference type="Gene3D" id="3.90.70.10">
    <property type="entry name" value="Cysteine proteinases"/>
    <property type="match status" value="1"/>
</dbReference>
<protein>
    <recommendedName>
        <fullName evidence="3">Peptidase C1A papain C-terminal domain-containing protein</fullName>
    </recommendedName>
</protein>
<evidence type="ECO:0000313" key="5">
    <source>
        <dbReference type="Proteomes" id="UP000677305"/>
    </source>
</evidence>
<dbReference type="PROSITE" id="PS00139">
    <property type="entry name" value="THIOL_PROTEASE_CYS"/>
    <property type="match status" value="1"/>
</dbReference>
<dbReference type="CDD" id="cd02619">
    <property type="entry name" value="Peptidase_C1"/>
    <property type="match status" value="1"/>
</dbReference>
<dbReference type="InterPro" id="IPR040528">
    <property type="entry name" value="Lectin-like"/>
</dbReference>
<dbReference type="AlphaFoldDB" id="A0A8J8M965"/>
<dbReference type="Proteomes" id="UP000677305">
    <property type="component" value="Chromosome"/>
</dbReference>
<organism evidence="4 5">
    <name type="scientific">Vallitalea guaymasensis</name>
    <dbReference type="NCBI Taxonomy" id="1185412"/>
    <lineage>
        <taxon>Bacteria</taxon>
        <taxon>Bacillati</taxon>
        <taxon>Bacillota</taxon>
        <taxon>Clostridia</taxon>
        <taxon>Lachnospirales</taxon>
        <taxon>Vallitaleaceae</taxon>
        <taxon>Vallitalea</taxon>
    </lineage>
</organism>
<dbReference type="Pfam" id="PF18560">
    <property type="entry name" value="Lectin_like"/>
    <property type="match status" value="1"/>
</dbReference>
<dbReference type="SUPFAM" id="SSF55383">
    <property type="entry name" value="Copper amine oxidase, domain N"/>
    <property type="match status" value="1"/>
</dbReference>
<dbReference type="KEGG" id="vgu:HYG85_06700"/>
<proteinExistence type="inferred from homology"/>
<dbReference type="EMBL" id="CP058561">
    <property type="protein sequence ID" value="QUH28619.1"/>
    <property type="molecule type" value="Genomic_DNA"/>
</dbReference>
<gene>
    <name evidence="4" type="ORF">HYG85_06700</name>
</gene>
<feature type="compositionally biased region" description="Polar residues" evidence="2">
    <location>
        <begin position="564"/>
        <end position="596"/>
    </location>
</feature>
<evidence type="ECO:0000259" key="3">
    <source>
        <dbReference type="SMART" id="SM00645"/>
    </source>
</evidence>
<evidence type="ECO:0000256" key="2">
    <source>
        <dbReference type="SAM" id="MobiDB-lite"/>
    </source>
</evidence>
<dbReference type="GO" id="GO:0006508">
    <property type="term" value="P:proteolysis"/>
    <property type="evidence" value="ECO:0007669"/>
    <property type="project" value="InterPro"/>
</dbReference>
<dbReference type="SMART" id="SM00645">
    <property type="entry name" value="Pept_C1"/>
    <property type="match status" value="1"/>
</dbReference>
<reference evidence="4 5" key="1">
    <citation type="submission" date="2020-07" db="EMBL/GenBank/DDBJ databases">
        <title>Vallitalea guaymasensis genome.</title>
        <authorList>
            <person name="Postec A."/>
        </authorList>
    </citation>
    <scope>NUCLEOTIDE SEQUENCE [LARGE SCALE GENOMIC DNA]</scope>
    <source>
        <strain evidence="4 5">Ra1766G1</strain>
    </source>
</reference>
<comment type="similarity">
    <text evidence="1">Belongs to the peptidase C1 family.</text>
</comment>
<dbReference type="PANTHER" id="PTHR12411">
    <property type="entry name" value="CYSTEINE PROTEASE FAMILY C1-RELATED"/>
    <property type="match status" value="1"/>
</dbReference>
<dbReference type="InterPro" id="IPR000668">
    <property type="entry name" value="Peptidase_C1A_C"/>
</dbReference>
<accession>A0A8J8M965</accession>
<dbReference type="Gene3D" id="3.30.457.10">
    <property type="entry name" value="Copper amine oxidase-like, N-terminal domain"/>
    <property type="match status" value="1"/>
</dbReference>
<dbReference type="InterPro" id="IPR012854">
    <property type="entry name" value="Cu_amine_oxidase-like_N"/>
</dbReference>
<name>A0A8J8M965_9FIRM</name>
<dbReference type="InterPro" id="IPR038765">
    <property type="entry name" value="Papain-like_cys_pep_sf"/>
</dbReference>
<dbReference type="Pfam" id="PF00112">
    <property type="entry name" value="Peptidase_C1"/>
    <property type="match status" value="1"/>
</dbReference>
<dbReference type="InterPro" id="IPR013128">
    <property type="entry name" value="Peptidase_C1A"/>
</dbReference>
<dbReference type="SUPFAM" id="SSF54001">
    <property type="entry name" value="Cysteine proteinases"/>
    <property type="match status" value="1"/>
</dbReference>
<dbReference type="GO" id="GO:0008234">
    <property type="term" value="F:cysteine-type peptidase activity"/>
    <property type="evidence" value="ECO:0007669"/>
    <property type="project" value="InterPro"/>
</dbReference>